<organism evidence="1 2">
    <name type="scientific">Pseudoalteromonas caenipelagi</name>
    <dbReference type="NCBI Taxonomy" id="2726988"/>
    <lineage>
        <taxon>Bacteria</taxon>
        <taxon>Pseudomonadati</taxon>
        <taxon>Pseudomonadota</taxon>
        <taxon>Gammaproteobacteria</taxon>
        <taxon>Alteromonadales</taxon>
        <taxon>Pseudoalteromonadaceae</taxon>
        <taxon>Pseudoalteromonas</taxon>
    </lineage>
</organism>
<comment type="caution">
    <text evidence="1">The sequence shown here is derived from an EMBL/GenBank/DDBJ whole genome shotgun (WGS) entry which is preliminary data.</text>
</comment>
<accession>A0A849VG54</accession>
<dbReference type="InterPro" id="IPR012337">
    <property type="entry name" value="RNaseH-like_sf"/>
</dbReference>
<dbReference type="SUPFAM" id="SSF53098">
    <property type="entry name" value="Ribonuclease H-like"/>
    <property type="match status" value="1"/>
</dbReference>
<gene>
    <name evidence="1" type="ORF">HG263_13230</name>
</gene>
<sequence>MKRTLTFVTPNMHIYRRNSLIAAVASLASGAAATVTTIGRGISCNAKEKHKIKRADRLLSNANLARESLSIYTELAKYTVGTKKRPIILVDWSDLDEYKRHFLLRASLPSHSRSICVYEEVHSIKTKEKPATHALFLKKLAQVLPRDCKPIIVTDAGFKTPWFRSVLARTMGSI</sequence>
<dbReference type="EMBL" id="JABBPG010000005">
    <property type="protein sequence ID" value="NOU51493.1"/>
    <property type="molecule type" value="Genomic_DNA"/>
</dbReference>
<dbReference type="PANTHER" id="PTHR35404">
    <property type="entry name" value="TRANSPOSASE OF TN10"/>
    <property type="match status" value="1"/>
</dbReference>
<reference evidence="1 2" key="1">
    <citation type="submission" date="2020-04" db="EMBL/GenBank/DDBJ databases">
        <title>Pseudoalteromonas caenipelagi sp. nov., isolated from a tidal flat.</title>
        <authorList>
            <person name="Park S."/>
            <person name="Yoon J.-H."/>
        </authorList>
    </citation>
    <scope>NUCLEOTIDE SEQUENCE [LARGE SCALE GENOMIC DNA]</scope>
    <source>
        <strain evidence="1 2">JBTF-M23</strain>
    </source>
</reference>
<dbReference type="Proteomes" id="UP000586305">
    <property type="component" value="Unassembled WGS sequence"/>
</dbReference>
<protein>
    <recommendedName>
        <fullName evidence="3">DDE family transposase</fullName>
    </recommendedName>
</protein>
<dbReference type="PANTHER" id="PTHR35404:SF8">
    <property type="entry name" value="TRANSPOSASE OF TN10"/>
    <property type="match status" value="1"/>
</dbReference>
<evidence type="ECO:0008006" key="3">
    <source>
        <dbReference type="Google" id="ProtNLM"/>
    </source>
</evidence>
<evidence type="ECO:0000313" key="1">
    <source>
        <dbReference type="EMBL" id="NOU51493.1"/>
    </source>
</evidence>
<proteinExistence type="predicted"/>
<evidence type="ECO:0000313" key="2">
    <source>
        <dbReference type="Proteomes" id="UP000586305"/>
    </source>
</evidence>
<dbReference type="AlphaFoldDB" id="A0A849VG54"/>
<dbReference type="RefSeq" id="WP_171626557.1">
    <property type="nucleotide sequence ID" value="NZ_JABBPG010000005.1"/>
</dbReference>
<keyword evidence="2" id="KW-1185">Reference proteome</keyword>
<name>A0A849VG54_9GAMM</name>